<reference evidence="1" key="1">
    <citation type="journal article" date="2013" name="Environ. Microbiol.">
        <title>Microbiota from the distal guts of lean and obese adolescents exhibit partial functional redundancy besides clear differences in community structure.</title>
        <authorList>
            <person name="Ferrer M."/>
            <person name="Ruiz A."/>
            <person name="Lanza F."/>
            <person name="Haange S.B."/>
            <person name="Oberbach A."/>
            <person name="Till H."/>
            <person name="Bargiela R."/>
            <person name="Campoy C."/>
            <person name="Segura M.T."/>
            <person name="Richter M."/>
            <person name="von Bergen M."/>
            <person name="Seifert J."/>
            <person name="Suarez A."/>
        </authorList>
    </citation>
    <scope>NUCLEOTIDE SEQUENCE</scope>
</reference>
<feature type="non-terminal residue" evidence="1">
    <location>
        <position position="1"/>
    </location>
</feature>
<comment type="caution">
    <text evidence="1">The sequence shown here is derived from an EMBL/GenBank/DDBJ whole genome shotgun (WGS) entry which is preliminary data.</text>
</comment>
<organism evidence="1">
    <name type="scientific">human gut metagenome</name>
    <dbReference type="NCBI Taxonomy" id="408170"/>
    <lineage>
        <taxon>unclassified sequences</taxon>
        <taxon>metagenomes</taxon>
        <taxon>organismal metagenomes</taxon>
    </lineage>
</organism>
<dbReference type="EMBL" id="AJWZ01003190">
    <property type="protein sequence ID" value="EKC68906.1"/>
    <property type="molecule type" value="Genomic_DNA"/>
</dbReference>
<sequence length="51" mass="6297">GMMEYERVSRQVLEDGTYRDPYHVEPIELTKKRQRKIFLVQHLLGWARYLF</sequence>
<dbReference type="AlphaFoldDB" id="K1UBL7"/>
<accession>K1UBL7</accession>
<proteinExistence type="predicted"/>
<protein>
    <submittedName>
        <fullName evidence="1">Phosphatidylserine/phosphatidylglycerophosphate/ cardiolipin synthase</fullName>
    </submittedName>
</protein>
<gene>
    <name evidence="1" type="ORF">OBE_04689</name>
</gene>
<evidence type="ECO:0000313" key="1">
    <source>
        <dbReference type="EMBL" id="EKC68906.1"/>
    </source>
</evidence>
<name>K1UBL7_9ZZZZ</name>